<keyword evidence="7" id="KW-1185">Reference proteome</keyword>
<dbReference type="Gene3D" id="1.10.10.60">
    <property type="entry name" value="Homeodomain-like"/>
    <property type="match status" value="1"/>
</dbReference>
<dbReference type="InterPro" id="IPR036271">
    <property type="entry name" value="Tet_transcr_reg_TetR-rel_C_sf"/>
</dbReference>
<dbReference type="Pfam" id="PF00440">
    <property type="entry name" value="TetR_N"/>
    <property type="match status" value="1"/>
</dbReference>
<evidence type="ECO:0000256" key="2">
    <source>
        <dbReference type="ARBA" id="ARBA00023125"/>
    </source>
</evidence>
<gene>
    <name evidence="6" type="ORF">LVJ94_49760</name>
</gene>
<name>A0ABZ2L296_9BACT</name>
<dbReference type="InterPro" id="IPR011075">
    <property type="entry name" value="TetR_C"/>
</dbReference>
<dbReference type="EMBL" id="CP089983">
    <property type="protein sequence ID" value="WXB04968.1"/>
    <property type="molecule type" value="Genomic_DNA"/>
</dbReference>
<dbReference type="Gene3D" id="1.10.357.10">
    <property type="entry name" value="Tetracycline Repressor, domain 2"/>
    <property type="match status" value="1"/>
</dbReference>
<dbReference type="PRINTS" id="PR00455">
    <property type="entry name" value="HTHTETR"/>
</dbReference>
<dbReference type="InterPro" id="IPR001647">
    <property type="entry name" value="HTH_TetR"/>
</dbReference>
<dbReference type="Proteomes" id="UP001374803">
    <property type="component" value="Chromosome"/>
</dbReference>
<reference evidence="6" key="1">
    <citation type="submission" date="2021-12" db="EMBL/GenBank/DDBJ databases">
        <title>Discovery of the Pendulisporaceae a myxobacterial family with distinct sporulation behavior and unique specialized metabolism.</title>
        <authorList>
            <person name="Garcia R."/>
            <person name="Popoff A."/>
            <person name="Bader C.D."/>
            <person name="Loehr J."/>
            <person name="Walesch S."/>
            <person name="Walt C."/>
            <person name="Boldt J."/>
            <person name="Bunk B."/>
            <person name="Haeckl F.J.F.P.J."/>
            <person name="Gunesch A.P."/>
            <person name="Birkelbach J."/>
            <person name="Nuebel U."/>
            <person name="Pietschmann T."/>
            <person name="Bach T."/>
            <person name="Mueller R."/>
        </authorList>
    </citation>
    <scope>NUCLEOTIDE SEQUENCE</scope>
    <source>
        <strain evidence="6">MSr11367</strain>
    </source>
</reference>
<dbReference type="InterPro" id="IPR050109">
    <property type="entry name" value="HTH-type_TetR-like_transc_reg"/>
</dbReference>
<dbReference type="InterPro" id="IPR009057">
    <property type="entry name" value="Homeodomain-like_sf"/>
</dbReference>
<evidence type="ECO:0000313" key="6">
    <source>
        <dbReference type="EMBL" id="WXB04968.1"/>
    </source>
</evidence>
<protein>
    <submittedName>
        <fullName evidence="6">TetR/AcrR family transcriptional regulator</fullName>
    </submittedName>
</protein>
<dbReference type="PROSITE" id="PS50977">
    <property type="entry name" value="HTH_TETR_2"/>
    <property type="match status" value="1"/>
</dbReference>
<evidence type="ECO:0000259" key="5">
    <source>
        <dbReference type="PROSITE" id="PS50977"/>
    </source>
</evidence>
<keyword evidence="1" id="KW-0805">Transcription regulation</keyword>
<sequence length="200" mass="22523">MNPLKIESKPRGRQRSAEIEAAILTATTELLATKSLRDVTAEAIAQRAGVSKATLYKWWPNKNLIALDAFLLMMRQNVDIPNTGSAFQDFKLELQSILRFYTSQRGRLFRDFIAEGQSDPEFLELFRVRFLASRRNDVRVIWERGVNRGEIRSEVDPDIGMDMIFGPMIARMLYGRGPLDNASAEAVVTLVFGGIQKAAA</sequence>
<dbReference type="SUPFAM" id="SSF48498">
    <property type="entry name" value="Tetracyclin repressor-like, C-terminal domain"/>
    <property type="match status" value="1"/>
</dbReference>
<dbReference type="SUPFAM" id="SSF46689">
    <property type="entry name" value="Homeodomain-like"/>
    <property type="match status" value="1"/>
</dbReference>
<keyword evidence="3" id="KW-0804">Transcription</keyword>
<evidence type="ECO:0000256" key="3">
    <source>
        <dbReference type="ARBA" id="ARBA00023163"/>
    </source>
</evidence>
<evidence type="ECO:0000313" key="7">
    <source>
        <dbReference type="Proteomes" id="UP001374803"/>
    </source>
</evidence>
<dbReference type="RefSeq" id="WP_394834611.1">
    <property type="nucleotide sequence ID" value="NZ_CP089929.1"/>
</dbReference>
<feature type="DNA-binding region" description="H-T-H motif" evidence="4">
    <location>
        <begin position="40"/>
        <end position="59"/>
    </location>
</feature>
<feature type="domain" description="HTH tetR-type" evidence="5">
    <location>
        <begin position="17"/>
        <end position="77"/>
    </location>
</feature>
<proteinExistence type="predicted"/>
<dbReference type="Pfam" id="PF16859">
    <property type="entry name" value="TetR_C_11"/>
    <property type="match status" value="1"/>
</dbReference>
<dbReference type="PANTHER" id="PTHR30055:SF148">
    <property type="entry name" value="TETR-FAMILY TRANSCRIPTIONAL REGULATOR"/>
    <property type="match status" value="1"/>
</dbReference>
<evidence type="ECO:0000256" key="1">
    <source>
        <dbReference type="ARBA" id="ARBA00023015"/>
    </source>
</evidence>
<keyword evidence="2 4" id="KW-0238">DNA-binding</keyword>
<organism evidence="6 7">
    <name type="scientific">Pendulispora rubella</name>
    <dbReference type="NCBI Taxonomy" id="2741070"/>
    <lineage>
        <taxon>Bacteria</taxon>
        <taxon>Pseudomonadati</taxon>
        <taxon>Myxococcota</taxon>
        <taxon>Myxococcia</taxon>
        <taxon>Myxococcales</taxon>
        <taxon>Sorangiineae</taxon>
        <taxon>Pendulisporaceae</taxon>
        <taxon>Pendulispora</taxon>
    </lineage>
</organism>
<evidence type="ECO:0000256" key="4">
    <source>
        <dbReference type="PROSITE-ProRule" id="PRU00335"/>
    </source>
</evidence>
<dbReference type="PANTHER" id="PTHR30055">
    <property type="entry name" value="HTH-TYPE TRANSCRIPTIONAL REGULATOR RUTR"/>
    <property type="match status" value="1"/>
</dbReference>
<accession>A0ABZ2L296</accession>